<gene>
    <name evidence="2" type="primary">crtM</name>
    <name evidence="2" type="ORF">BN59_02027</name>
</gene>
<evidence type="ECO:0000313" key="2">
    <source>
        <dbReference type="EMBL" id="CDZ77737.1"/>
    </source>
</evidence>
<keyword evidence="3" id="KW-1185">Reference proteome</keyword>
<dbReference type="SUPFAM" id="SSF48576">
    <property type="entry name" value="Terpenoid synthases"/>
    <property type="match status" value="1"/>
</dbReference>
<dbReference type="AlphaFoldDB" id="A0A078KXG7"/>
<dbReference type="InterPro" id="IPR008949">
    <property type="entry name" value="Isoprenoid_synthase_dom_sf"/>
</dbReference>
<sequence>MQPYIFYEQHLSKVSRSFTFCIRELPEPAKEWVALSYLLCRIIDTIEDSTWPNKETQFAAFQQMKSFLTESPSKEQFSSWLNSFPVNLVEAERKLLLDLPILLDDKNELPNPIKTALTNTTSQMVDGMAHFLTEYKTESNLSLPSLTAANQYCFFVAGIVGELLSHIFTYLIPTFEWTEGLLNQALHFGLFLQKINLLKDKGEDEAAGRFYIASREQLRQSLILNAQQALAFIQAIPVIPGRKYRLACAWPLFIGLASLKWIDKNWQRQTNYKITPRETKLLIQQTAQLIDDNHALETLFKRYLTEEAITPIPREIHSLPAWFETIYPKSSANINYLALGLL</sequence>
<dbReference type="SFLD" id="SFLDG01018">
    <property type="entry name" value="Squalene/Phytoene_Synthase_Lik"/>
    <property type="match status" value="1"/>
</dbReference>
<dbReference type="STRING" id="1034943.BN59_02027"/>
<dbReference type="GO" id="GO:0051996">
    <property type="term" value="F:squalene synthase [NAD(P)H] activity"/>
    <property type="evidence" value="ECO:0007669"/>
    <property type="project" value="InterPro"/>
</dbReference>
<protein>
    <submittedName>
        <fullName evidence="2">Dehydrosqualene synthase</fullName>
    </submittedName>
</protein>
<dbReference type="RefSeq" id="WP_043874224.1">
    <property type="nucleotide sequence ID" value="NZ_CCVW01000002.1"/>
</dbReference>
<evidence type="ECO:0000313" key="3">
    <source>
        <dbReference type="Proteomes" id="UP000044071"/>
    </source>
</evidence>
<dbReference type="InterPro" id="IPR019845">
    <property type="entry name" value="Squalene/phytoene_synthase_CS"/>
</dbReference>
<evidence type="ECO:0000256" key="1">
    <source>
        <dbReference type="ARBA" id="ARBA00022679"/>
    </source>
</evidence>
<accession>A0A078KXG7</accession>
<organism evidence="2 3">
    <name type="scientific">Legionella massiliensis</name>
    <dbReference type="NCBI Taxonomy" id="1034943"/>
    <lineage>
        <taxon>Bacteria</taxon>
        <taxon>Pseudomonadati</taxon>
        <taxon>Pseudomonadota</taxon>
        <taxon>Gammaproteobacteria</taxon>
        <taxon>Legionellales</taxon>
        <taxon>Legionellaceae</taxon>
        <taxon>Legionella</taxon>
    </lineage>
</organism>
<keyword evidence="1" id="KW-0808">Transferase</keyword>
<name>A0A078KXG7_9GAMM</name>
<dbReference type="Proteomes" id="UP000044071">
    <property type="component" value="Unassembled WGS sequence"/>
</dbReference>
<dbReference type="InterPro" id="IPR002060">
    <property type="entry name" value="Squ/phyt_synthse"/>
</dbReference>
<dbReference type="InterPro" id="IPR044844">
    <property type="entry name" value="Trans_IPPS_euk-type"/>
</dbReference>
<dbReference type="PROSITE" id="PS01044">
    <property type="entry name" value="SQUALEN_PHYTOEN_SYN_1"/>
    <property type="match status" value="1"/>
</dbReference>
<proteinExistence type="predicted"/>
<dbReference type="PANTHER" id="PTHR11626:SF2">
    <property type="entry name" value="SQUALENE SYNTHASE"/>
    <property type="match status" value="1"/>
</dbReference>
<dbReference type="Pfam" id="PF00494">
    <property type="entry name" value="SQS_PSY"/>
    <property type="match status" value="1"/>
</dbReference>
<dbReference type="SFLD" id="SFLDS00005">
    <property type="entry name" value="Isoprenoid_Synthase_Type_I"/>
    <property type="match status" value="1"/>
</dbReference>
<dbReference type="eggNOG" id="COG1562">
    <property type="taxonomic scope" value="Bacteria"/>
</dbReference>
<dbReference type="GO" id="GO:0045338">
    <property type="term" value="P:farnesyl diphosphate metabolic process"/>
    <property type="evidence" value="ECO:0007669"/>
    <property type="project" value="InterPro"/>
</dbReference>
<dbReference type="EMBL" id="CCSB01000002">
    <property type="protein sequence ID" value="CDZ77737.1"/>
    <property type="molecule type" value="Genomic_DNA"/>
</dbReference>
<dbReference type="PANTHER" id="PTHR11626">
    <property type="entry name" value="FARNESYL-DIPHOSPHATE FARNESYLTRANSFERASE"/>
    <property type="match status" value="1"/>
</dbReference>
<dbReference type="Gene3D" id="1.10.600.10">
    <property type="entry name" value="Farnesyl Diphosphate Synthase"/>
    <property type="match status" value="1"/>
</dbReference>
<reference evidence="2 3" key="1">
    <citation type="submission" date="2014-06" db="EMBL/GenBank/DDBJ databases">
        <authorList>
            <person name="Urmite Genomes Urmite Genomes"/>
        </authorList>
    </citation>
    <scope>NUCLEOTIDE SEQUENCE [LARGE SCALE GENOMIC DNA]</scope>
</reference>
<dbReference type="OrthoDB" id="9807580at2"/>